<organism evidence="1 2">
    <name type="scientific">Viridothelium virens</name>
    <name type="common">Speckled blister lichen</name>
    <name type="synonym">Trypethelium virens</name>
    <dbReference type="NCBI Taxonomy" id="1048519"/>
    <lineage>
        <taxon>Eukaryota</taxon>
        <taxon>Fungi</taxon>
        <taxon>Dikarya</taxon>
        <taxon>Ascomycota</taxon>
        <taxon>Pezizomycotina</taxon>
        <taxon>Dothideomycetes</taxon>
        <taxon>Dothideomycetes incertae sedis</taxon>
        <taxon>Trypetheliales</taxon>
        <taxon>Trypetheliaceae</taxon>
        <taxon>Viridothelium</taxon>
    </lineage>
</organism>
<proteinExistence type="predicted"/>
<dbReference type="AlphaFoldDB" id="A0A6A6GVB8"/>
<dbReference type="EMBL" id="ML991857">
    <property type="protein sequence ID" value="KAF2229665.1"/>
    <property type="molecule type" value="Genomic_DNA"/>
</dbReference>
<evidence type="ECO:0000313" key="1">
    <source>
        <dbReference type="EMBL" id="KAF2229665.1"/>
    </source>
</evidence>
<gene>
    <name evidence="1" type="ORF">EV356DRAFT_580647</name>
</gene>
<evidence type="ECO:0000313" key="2">
    <source>
        <dbReference type="Proteomes" id="UP000800092"/>
    </source>
</evidence>
<keyword evidence="2" id="KW-1185">Reference proteome</keyword>
<name>A0A6A6GVB8_VIRVR</name>
<dbReference type="Proteomes" id="UP000800092">
    <property type="component" value="Unassembled WGS sequence"/>
</dbReference>
<reference evidence="1" key="1">
    <citation type="journal article" date="2020" name="Stud. Mycol.">
        <title>101 Dothideomycetes genomes: a test case for predicting lifestyles and emergence of pathogens.</title>
        <authorList>
            <person name="Haridas S."/>
            <person name="Albert R."/>
            <person name="Binder M."/>
            <person name="Bloem J."/>
            <person name="Labutti K."/>
            <person name="Salamov A."/>
            <person name="Andreopoulos B."/>
            <person name="Baker S."/>
            <person name="Barry K."/>
            <person name="Bills G."/>
            <person name="Bluhm B."/>
            <person name="Cannon C."/>
            <person name="Castanera R."/>
            <person name="Culley D."/>
            <person name="Daum C."/>
            <person name="Ezra D."/>
            <person name="Gonzalez J."/>
            <person name="Henrissat B."/>
            <person name="Kuo A."/>
            <person name="Liang C."/>
            <person name="Lipzen A."/>
            <person name="Lutzoni F."/>
            <person name="Magnuson J."/>
            <person name="Mondo S."/>
            <person name="Nolan M."/>
            <person name="Ohm R."/>
            <person name="Pangilinan J."/>
            <person name="Park H.-J."/>
            <person name="Ramirez L."/>
            <person name="Alfaro M."/>
            <person name="Sun H."/>
            <person name="Tritt A."/>
            <person name="Yoshinaga Y."/>
            <person name="Zwiers L.-H."/>
            <person name="Turgeon B."/>
            <person name="Goodwin S."/>
            <person name="Spatafora J."/>
            <person name="Crous P."/>
            <person name="Grigoriev I."/>
        </authorList>
    </citation>
    <scope>NUCLEOTIDE SEQUENCE</scope>
    <source>
        <strain evidence="1">Tuck. ex Michener</strain>
    </source>
</reference>
<sequence>MESLSRPWCTSAGLHNRRGTTCLVIRCRLDHSALWMYLRMLLMLYWNCQATATRLLCACSTQAGATVVLKRLARETGDGRCSRAWASIARSRRALVSASLAPQAANAIRPSYPSRPTHPPRLLTYFILAVCPCITIGILSARCPVRHSLHCTLGCTGRSVSV</sequence>
<accession>A0A6A6GVB8</accession>
<protein>
    <submittedName>
        <fullName evidence="1">Uncharacterized protein</fullName>
    </submittedName>
</protein>